<keyword evidence="4 6" id="KW-1133">Transmembrane helix</keyword>
<keyword evidence="2" id="KW-1003">Cell membrane</keyword>
<evidence type="ECO:0000313" key="8">
    <source>
        <dbReference type="Proteomes" id="UP000366872"/>
    </source>
</evidence>
<dbReference type="InterPro" id="IPR005495">
    <property type="entry name" value="LptG/LptF_permease"/>
</dbReference>
<gene>
    <name evidence="7" type="ORF">PDESU_04196</name>
</gene>
<dbReference type="PANTHER" id="PTHR33529">
    <property type="entry name" value="SLR0882 PROTEIN-RELATED"/>
    <property type="match status" value="1"/>
</dbReference>
<evidence type="ECO:0000313" key="7">
    <source>
        <dbReference type="EMBL" id="VGO15611.1"/>
    </source>
</evidence>
<evidence type="ECO:0008006" key="9">
    <source>
        <dbReference type="Google" id="ProtNLM"/>
    </source>
</evidence>
<feature type="transmembrane region" description="Helical" evidence="6">
    <location>
        <begin position="98"/>
        <end position="117"/>
    </location>
</feature>
<dbReference type="GO" id="GO:0043190">
    <property type="term" value="C:ATP-binding cassette (ABC) transporter complex"/>
    <property type="evidence" value="ECO:0007669"/>
    <property type="project" value="TreeGrafter"/>
</dbReference>
<dbReference type="GO" id="GO:0015920">
    <property type="term" value="P:lipopolysaccharide transport"/>
    <property type="evidence" value="ECO:0007669"/>
    <property type="project" value="TreeGrafter"/>
</dbReference>
<evidence type="ECO:0000256" key="6">
    <source>
        <dbReference type="SAM" id="Phobius"/>
    </source>
</evidence>
<protein>
    <recommendedName>
        <fullName evidence="9">Lipopolysaccharide export system permease protein LptG</fullName>
    </recommendedName>
</protein>
<evidence type="ECO:0000256" key="4">
    <source>
        <dbReference type="ARBA" id="ARBA00022989"/>
    </source>
</evidence>
<proteinExistence type="predicted"/>
<comment type="subcellular location">
    <subcellularLocation>
        <location evidence="1">Cell membrane</location>
        <topology evidence="1">Multi-pass membrane protein</topology>
    </subcellularLocation>
</comment>
<feature type="transmembrane region" description="Helical" evidence="6">
    <location>
        <begin position="12"/>
        <end position="36"/>
    </location>
</feature>
<keyword evidence="8" id="KW-1185">Reference proteome</keyword>
<feature type="transmembrane region" description="Helical" evidence="6">
    <location>
        <begin position="56"/>
        <end position="77"/>
    </location>
</feature>
<evidence type="ECO:0000256" key="5">
    <source>
        <dbReference type="ARBA" id="ARBA00023136"/>
    </source>
</evidence>
<feature type="transmembrane region" description="Helical" evidence="6">
    <location>
        <begin position="324"/>
        <end position="343"/>
    </location>
</feature>
<keyword evidence="5 6" id="KW-0472">Membrane</keyword>
<organism evidence="7 8">
    <name type="scientific">Pontiella desulfatans</name>
    <dbReference type="NCBI Taxonomy" id="2750659"/>
    <lineage>
        <taxon>Bacteria</taxon>
        <taxon>Pseudomonadati</taxon>
        <taxon>Kiritimatiellota</taxon>
        <taxon>Kiritimatiellia</taxon>
        <taxon>Kiritimatiellales</taxon>
        <taxon>Pontiellaceae</taxon>
        <taxon>Pontiella</taxon>
    </lineage>
</organism>
<dbReference type="PANTHER" id="PTHR33529:SF6">
    <property type="entry name" value="YJGP_YJGQ FAMILY PERMEASE"/>
    <property type="match status" value="1"/>
</dbReference>
<sequence>MRKLTKYLLVDFAIVFGTAMLLVTFAFSIGAIYKAIDVISKGLPAIVVGKFFVYNLPYALAFAIPISALFSTLLLFGRLSSDSEISALKSGGLSLWQISSPILLFSLVLSCLCLYNVCVVYPSTTYETRKLLQGMGVEDPIKLLEEGRFIREFDGYMIYVGKKNRNRVKDLIVYEVDKKGKVTGTVRADSGIMTVDKEKALLKIDLFDVRIEIPDPDAPDDSAKTRYVNARKYPIRLDINELTGKKTLTKKRKNMTALELIHRIRNPEQNQEWMGKKDLVVERTRDLVDFHQRMCLSVSPLMFVLIAIPLGIKSHRKESSIGMLMSLVIMFVYYIFIILSDTFDKDPHLYPWLMPWLPIVFGQIAGLVLMHRAN</sequence>
<dbReference type="AlphaFoldDB" id="A0A6C2U7W6"/>
<dbReference type="EMBL" id="CAAHFG010000002">
    <property type="protein sequence ID" value="VGO15611.1"/>
    <property type="molecule type" value="Genomic_DNA"/>
</dbReference>
<dbReference type="Pfam" id="PF03739">
    <property type="entry name" value="LptF_LptG"/>
    <property type="match status" value="1"/>
</dbReference>
<evidence type="ECO:0000256" key="3">
    <source>
        <dbReference type="ARBA" id="ARBA00022692"/>
    </source>
</evidence>
<evidence type="ECO:0000256" key="1">
    <source>
        <dbReference type="ARBA" id="ARBA00004651"/>
    </source>
</evidence>
<name>A0A6C2U7W6_PONDE</name>
<reference evidence="7 8" key="1">
    <citation type="submission" date="2019-04" db="EMBL/GenBank/DDBJ databases">
        <authorList>
            <person name="Van Vliet M D."/>
        </authorList>
    </citation>
    <scope>NUCLEOTIDE SEQUENCE [LARGE SCALE GENOMIC DNA]</scope>
    <source>
        <strain evidence="7 8">F1</strain>
    </source>
</reference>
<evidence type="ECO:0000256" key="2">
    <source>
        <dbReference type="ARBA" id="ARBA00022475"/>
    </source>
</evidence>
<keyword evidence="3 6" id="KW-0812">Transmembrane</keyword>
<accession>A0A6C2U7W6</accession>
<dbReference type="Proteomes" id="UP000366872">
    <property type="component" value="Unassembled WGS sequence"/>
</dbReference>
<feature type="transmembrane region" description="Helical" evidence="6">
    <location>
        <begin position="349"/>
        <end position="370"/>
    </location>
</feature>
<dbReference type="RefSeq" id="WP_136081162.1">
    <property type="nucleotide sequence ID" value="NZ_CAAHFG010000002.1"/>
</dbReference>